<organism evidence="16">
    <name type="scientific">Alexandrium monilatum</name>
    <dbReference type="NCBI Taxonomy" id="311494"/>
    <lineage>
        <taxon>Eukaryota</taxon>
        <taxon>Sar</taxon>
        <taxon>Alveolata</taxon>
        <taxon>Dinophyceae</taxon>
        <taxon>Gonyaulacales</taxon>
        <taxon>Pyrocystaceae</taxon>
        <taxon>Alexandrium</taxon>
    </lineage>
</organism>
<keyword evidence="10" id="KW-0326">Glycosidase</keyword>
<keyword evidence="5" id="KW-0479">Metal-binding</keyword>
<dbReference type="GO" id="GO:0004556">
    <property type="term" value="F:alpha-amylase activity"/>
    <property type="evidence" value="ECO:0007669"/>
    <property type="project" value="UniProtKB-EC"/>
</dbReference>
<dbReference type="AlphaFoldDB" id="A0A7S4W037"/>
<gene>
    <name evidence="16" type="ORF">AMON00008_LOCUS48839</name>
</gene>
<evidence type="ECO:0000256" key="14">
    <source>
        <dbReference type="SAM" id="SignalP"/>
    </source>
</evidence>
<comment type="similarity">
    <text evidence="3">Belongs to the glycosyl hydrolase 13 family.</text>
</comment>
<feature type="binding site" evidence="13">
    <location>
        <position position="332"/>
    </location>
    <ligand>
        <name>substrate</name>
    </ligand>
</feature>
<proteinExistence type="inferred from homology"/>
<keyword evidence="8" id="KW-0106">Calcium</keyword>
<comment type="catalytic activity">
    <reaction evidence="1">
        <text>Endohydrolysis of (1-&gt;4)-alpha-D-glucosidic linkages in polysaccharides containing three or more (1-&gt;4)-alpha-linked D-glucose units.</text>
        <dbReference type="EC" id="3.2.1.1"/>
    </reaction>
</comment>
<feature type="active site" description="Nucleophile" evidence="11">
    <location>
        <position position="334"/>
    </location>
</feature>
<dbReference type="InterPro" id="IPR017853">
    <property type="entry name" value="GH"/>
</dbReference>
<evidence type="ECO:0000256" key="2">
    <source>
        <dbReference type="ARBA" id="ARBA00001913"/>
    </source>
</evidence>
<reference evidence="16" key="1">
    <citation type="submission" date="2021-01" db="EMBL/GenBank/DDBJ databases">
        <authorList>
            <person name="Corre E."/>
            <person name="Pelletier E."/>
            <person name="Niang G."/>
            <person name="Scheremetjew M."/>
            <person name="Finn R."/>
            <person name="Kale V."/>
            <person name="Holt S."/>
            <person name="Cochrane G."/>
            <person name="Meng A."/>
            <person name="Brown T."/>
            <person name="Cohen L."/>
        </authorList>
    </citation>
    <scope>NUCLEOTIDE SEQUENCE</scope>
    <source>
        <strain evidence="16">CCMP3105</strain>
    </source>
</reference>
<protein>
    <recommendedName>
        <fullName evidence="4">alpha-amylase</fullName>
        <ecNumber evidence="4">3.2.1.1</ecNumber>
    </recommendedName>
</protein>
<feature type="signal peptide" evidence="14">
    <location>
        <begin position="1"/>
        <end position="19"/>
    </location>
</feature>
<evidence type="ECO:0000256" key="8">
    <source>
        <dbReference type="ARBA" id="ARBA00022837"/>
    </source>
</evidence>
<feature type="binding site" evidence="13">
    <location>
        <position position="148"/>
    </location>
    <ligand>
        <name>substrate</name>
    </ligand>
</feature>
<evidence type="ECO:0000256" key="1">
    <source>
        <dbReference type="ARBA" id="ARBA00000548"/>
    </source>
</evidence>
<feature type="chain" id="PRO_5031070177" description="alpha-amylase" evidence="14">
    <location>
        <begin position="20"/>
        <end position="604"/>
    </location>
</feature>
<evidence type="ECO:0000259" key="15">
    <source>
        <dbReference type="SMART" id="SM00642"/>
    </source>
</evidence>
<feature type="domain" description="Glycosyl hydrolase family 13 catalytic" evidence="15">
    <location>
        <begin position="76"/>
        <end position="508"/>
    </location>
</feature>
<dbReference type="EMBL" id="HBNR01068977">
    <property type="protein sequence ID" value="CAE4642688.1"/>
    <property type="molecule type" value="Transcribed_RNA"/>
</dbReference>
<dbReference type="Pfam" id="PF00128">
    <property type="entry name" value="Alpha-amylase"/>
    <property type="match status" value="1"/>
</dbReference>
<comment type="cofactor">
    <cofactor evidence="2">
        <name>Ca(2+)</name>
        <dbReference type="ChEBI" id="CHEBI:29108"/>
    </cofactor>
</comment>
<dbReference type="EC" id="3.2.1.1" evidence="4"/>
<feature type="site" description="Transition state stabilizer" evidence="12">
    <location>
        <position position="440"/>
    </location>
</feature>
<dbReference type="PANTHER" id="PTHR10357">
    <property type="entry name" value="ALPHA-AMYLASE FAMILY MEMBER"/>
    <property type="match status" value="1"/>
</dbReference>
<accession>A0A7S4W037</accession>
<dbReference type="InterPro" id="IPR006047">
    <property type="entry name" value="GH13_cat_dom"/>
</dbReference>
<evidence type="ECO:0000256" key="7">
    <source>
        <dbReference type="ARBA" id="ARBA00022801"/>
    </source>
</evidence>
<evidence type="ECO:0000256" key="4">
    <source>
        <dbReference type="ARBA" id="ARBA00012595"/>
    </source>
</evidence>
<feature type="binding site" evidence="13">
    <location>
        <position position="440"/>
    </location>
    <ligand>
        <name>substrate</name>
    </ligand>
</feature>
<dbReference type="Gene3D" id="3.20.20.80">
    <property type="entry name" value="Glycosidases"/>
    <property type="match status" value="2"/>
</dbReference>
<feature type="binding site" evidence="13">
    <location>
        <position position="483"/>
    </location>
    <ligand>
        <name>substrate</name>
    </ligand>
</feature>
<dbReference type="GO" id="GO:0005975">
    <property type="term" value="P:carbohydrate metabolic process"/>
    <property type="evidence" value="ECO:0007669"/>
    <property type="project" value="InterPro"/>
</dbReference>
<evidence type="ECO:0000256" key="6">
    <source>
        <dbReference type="ARBA" id="ARBA00022729"/>
    </source>
</evidence>
<feature type="binding site" evidence="13">
    <location>
        <position position="187"/>
    </location>
    <ligand>
        <name>substrate</name>
    </ligand>
</feature>
<dbReference type="GO" id="GO:0005509">
    <property type="term" value="F:calcium ion binding"/>
    <property type="evidence" value="ECO:0007669"/>
    <property type="project" value="InterPro"/>
</dbReference>
<keyword evidence="7" id="KW-0378">Hydrolase</keyword>
<dbReference type="InterPro" id="IPR013777">
    <property type="entry name" value="A-amylase-like"/>
</dbReference>
<dbReference type="PANTHER" id="PTHR10357:SF215">
    <property type="entry name" value="ALPHA-AMYLASE 1"/>
    <property type="match status" value="1"/>
</dbReference>
<evidence type="ECO:0000256" key="11">
    <source>
        <dbReference type="PIRSR" id="PIRSR001024-1"/>
    </source>
</evidence>
<evidence type="ECO:0000256" key="3">
    <source>
        <dbReference type="ARBA" id="ARBA00008061"/>
    </source>
</evidence>
<keyword evidence="6 14" id="KW-0732">Signal</keyword>
<evidence type="ECO:0000256" key="12">
    <source>
        <dbReference type="PIRSR" id="PIRSR001024-2"/>
    </source>
</evidence>
<name>A0A7S4W037_9DINO</name>
<evidence type="ECO:0000256" key="13">
    <source>
        <dbReference type="PIRSR" id="PIRSR001024-5"/>
    </source>
</evidence>
<keyword evidence="9" id="KW-0119">Carbohydrate metabolism</keyword>
<evidence type="ECO:0000256" key="5">
    <source>
        <dbReference type="ARBA" id="ARBA00022723"/>
    </source>
</evidence>
<evidence type="ECO:0000256" key="9">
    <source>
        <dbReference type="ARBA" id="ARBA00023277"/>
    </source>
</evidence>
<evidence type="ECO:0000256" key="10">
    <source>
        <dbReference type="ARBA" id="ARBA00023295"/>
    </source>
</evidence>
<sequence length="604" mass="66572">MSKLALLPLLLHALVLSSAQQQPVECLTGDEVACAAEHTALLQARRHMVGLAASSHAAAGVSKFPLDTFAGVSMYFILVDRFGRTDGNLTACGADEASNNGWCGGTLKGITAHLDYIAELGFDCIWLTPIVAQYRGTTPSGTGAMGYWAQNIYAIDEHFGTPEDYHELIEKAHEKGLCVVQDFVANHMGPIHGAKDVEPMFPFNKTEYFHQLFRGNLTFDEYTAKTGNWPPPAQAMWSQSGAQCTQGMSCMCYKAGENGEMIWDAASPCPEGMLSDFCKPGDYACQGYSEEVTQKGWFYDLGDLNQSHPFVREQQLAWIQWYVETYKIDAFRLDTAAFMAFDFLSELQEAARIPIIGEVTATNLTFHAQFQANPPPAGRPVLDGVLNFPTYFTAQAAFCGSWFPFSEGNLEFLGKRMTEQVEAGVYKRVDSLGNFADNHDVSRATASCNGDRSKTTNFVVWSMLAKGVPIVYYGTEEYLEAQREAFWTHGYNTSTYMFKVLKTLNAARKQRDLAVSDMQVKIGQRDQDKLVFTRGGDQGVWVYLNNLGETKEAVSYCGAVPPPVEGSRWLDALTGEPASFSGECFIAQGSYPKVLMATAMAMTS</sequence>
<feature type="active site" description="Proton donor" evidence="11">
    <location>
        <position position="358"/>
    </location>
</feature>
<dbReference type="PIRSF" id="PIRSF001024">
    <property type="entry name" value="Alph-amyl_fung"/>
    <property type="match status" value="1"/>
</dbReference>
<dbReference type="SMART" id="SM00642">
    <property type="entry name" value="Aamy"/>
    <property type="match status" value="1"/>
</dbReference>
<evidence type="ECO:0000313" key="16">
    <source>
        <dbReference type="EMBL" id="CAE4642688.1"/>
    </source>
</evidence>
<dbReference type="SUPFAM" id="SSF51445">
    <property type="entry name" value="(Trans)glycosidases"/>
    <property type="match status" value="1"/>
</dbReference>